<evidence type="ECO:0000313" key="1">
    <source>
        <dbReference type="EMBL" id="GBG27221.1"/>
    </source>
</evidence>
<dbReference type="InParanoid" id="A0A2R5GG51"/>
<reference evidence="1 2" key="1">
    <citation type="submission" date="2017-12" db="EMBL/GenBank/DDBJ databases">
        <title>Sequencing, de novo assembly and annotation of complete genome of a new Thraustochytrid species, strain FCC1311.</title>
        <authorList>
            <person name="Sedici K."/>
            <person name="Godart F."/>
            <person name="Aiese Cigliano R."/>
            <person name="Sanseverino W."/>
            <person name="Barakat M."/>
            <person name="Ortet P."/>
            <person name="Marechal E."/>
            <person name="Cagnac O."/>
            <person name="Amato A."/>
        </authorList>
    </citation>
    <scope>NUCLEOTIDE SEQUENCE [LARGE SCALE GENOMIC DNA]</scope>
</reference>
<dbReference type="EMBL" id="BEYU01000028">
    <property type="protein sequence ID" value="GBG27221.1"/>
    <property type="molecule type" value="Genomic_DNA"/>
</dbReference>
<accession>A0A2R5GG51</accession>
<sequence>MVVLGIGVDLSFIGNGDRSKMLNSGRLQNVEFNAGSNYDPLSKTNRSPYAIGFDHENFTGWKLRHHKPLIGTIAHDADCAKIDLDVVAANGF</sequence>
<comment type="caution">
    <text evidence="1">The sequence shown here is derived from an EMBL/GenBank/DDBJ whole genome shotgun (WGS) entry which is preliminary data.</text>
</comment>
<name>A0A2R5GG51_9STRA</name>
<evidence type="ECO:0000313" key="2">
    <source>
        <dbReference type="Proteomes" id="UP000241890"/>
    </source>
</evidence>
<organism evidence="1 2">
    <name type="scientific">Hondaea fermentalgiana</name>
    <dbReference type="NCBI Taxonomy" id="2315210"/>
    <lineage>
        <taxon>Eukaryota</taxon>
        <taxon>Sar</taxon>
        <taxon>Stramenopiles</taxon>
        <taxon>Bigyra</taxon>
        <taxon>Labyrinthulomycetes</taxon>
        <taxon>Thraustochytrida</taxon>
        <taxon>Thraustochytriidae</taxon>
        <taxon>Hondaea</taxon>
    </lineage>
</organism>
<proteinExistence type="predicted"/>
<dbReference type="Proteomes" id="UP000241890">
    <property type="component" value="Unassembled WGS sequence"/>
</dbReference>
<gene>
    <name evidence="1" type="ORF">FCC1311_034432</name>
</gene>
<dbReference type="AlphaFoldDB" id="A0A2R5GG51"/>
<keyword evidence="2" id="KW-1185">Reference proteome</keyword>
<protein>
    <submittedName>
        <fullName evidence="1">Uncharacterized protein</fullName>
    </submittedName>
</protein>